<dbReference type="EMBL" id="LT598496">
    <property type="protein sequence ID" value="SBV25077.1"/>
    <property type="molecule type" value="Genomic_DNA"/>
</dbReference>
<dbReference type="InterPro" id="IPR036938">
    <property type="entry name" value="PAP2/HPO_sf"/>
</dbReference>
<feature type="region of interest" description="Disordered" evidence="1">
    <location>
        <begin position="308"/>
        <end position="330"/>
    </location>
</feature>
<organism evidence="4 5">
    <name type="scientific">Micromonospora krabiensis</name>
    <dbReference type="NCBI Taxonomy" id="307121"/>
    <lineage>
        <taxon>Bacteria</taxon>
        <taxon>Bacillati</taxon>
        <taxon>Actinomycetota</taxon>
        <taxon>Actinomycetes</taxon>
        <taxon>Micromonosporales</taxon>
        <taxon>Micromonosporaceae</taxon>
        <taxon>Micromonospora</taxon>
    </lineage>
</organism>
<evidence type="ECO:0000313" key="5">
    <source>
        <dbReference type="Proteomes" id="UP000199393"/>
    </source>
</evidence>
<feature type="domain" description="Phosphatidic acid phosphatase type 2/haloperoxidase" evidence="3">
    <location>
        <begin position="150"/>
        <end position="232"/>
    </location>
</feature>
<dbReference type="SUPFAM" id="SSF48317">
    <property type="entry name" value="Acid phosphatase/Vanadium-dependent haloperoxidase"/>
    <property type="match status" value="1"/>
</dbReference>
<evidence type="ECO:0000256" key="1">
    <source>
        <dbReference type="SAM" id="MobiDB-lite"/>
    </source>
</evidence>
<reference evidence="5" key="1">
    <citation type="submission" date="2016-06" db="EMBL/GenBank/DDBJ databases">
        <authorList>
            <person name="Varghese N."/>
        </authorList>
    </citation>
    <scope>NUCLEOTIDE SEQUENCE [LARGE SCALE GENOMIC DNA]</scope>
    <source>
        <strain evidence="5">DSM 45344</strain>
    </source>
</reference>
<keyword evidence="2" id="KW-0812">Transmembrane</keyword>
<dbReference type="PATRIC" id="fig|307121.4.peg.561"/>
<proteinExistence type="predicted"/>
<feature type="transmembrane region" description="Helical" evidence="2">
    <location>
        <begin position="251"/>
        <end position="274"/>
    </location>
</feature>
<dbReference type="InterPro" id="IPR000326">
    <property type="entry name" value="PAP2/HPO"/>
</dbReference>
<feature type="compositionally biased region" description="Pro residues" evidence="1">
    <location>
        <begin position="16"/>
        <end position="26"/>
    </location>
</feature>
<sequence length="330" mass="33459">MGRVNPGPSTLARPASDPPPRRPLPPAGDDAHPSLPPLGAAGCYLLGFGVTCGVFLWTRAGQRLDGLLLPRAERGGGYEQRTALLGPAKTVLEVFGDRTVLVALLGGVLLLGVLGRRLLAGVVGVVMVLGAVAVAGVAKSVLIRPDLQVQSSTTHNSFPSGHVTAAAALLMAFLLVAPRRARAWIAVPGAAGVSVVAAATMLTGWHRASDAVGGVLLAATLCCLASAVLARRRQAAREGGTDRGGRAVGALGAAPGLVLLLGALLVVMPGLVASVEPGPLIAVMTVTGLTVAIVVSVLLPLRTTDLRDATSHRSRPRSGHRTEGNGEISS</sequence>
<feature type="transmembrane region" description="Helical" evidence="2">
    <location>
        <begin position="184"/>
        <end position="205"/>
    </location>
</feature>
<keyword evidence="2" id="KW-1133">Transmembrane helix</keyword>
<protein>
    <submittedName>
        <fullName evidence="4">Membrane-associated phospholipid phosphatase</fullName>
    </submittedName>
</protein>
<feature type="transmembrane region" description="Helical" evidence="2">
    <location>
        <begin position="158"/>
        <end position="177"/>
    </location>
</feature>
<evidence type="ECO:0000256" key="2">
    <source>
        <dbReference type="SAM" id="Phobius"/>
    </source>
</evidence>
<evidence type="ECO:0000313" key="4">
    <source>
        <dbReference type="EMBL" id="SBV25077.1"/>
    </source>
</evidence>
<feature type="transmembrane region" description="Helical" evidence="2">
    <location>
        <begin position="118"/>
        <end position="138"/>
    </location>
</feature>
<keyword evidence="5" id="KW-1185">Reference proteome</keyword>
<feature type="transmembrane region" description="Helical" evidence="2">
    <location>
        <begin position="280"/>
        <end position="301"/>
    </location>
</feature>
<evidence type="ECO:0000259" key="3">
    <source>
        <dbReference type="Pfam" id="PF01569"/>
    </source>
</evidence>
<feature type="transmembrane region" description="Helical" evidence="2">
    <location>
        <begin position="38"/>
        <end position="57"/>
    </location>
</feature>
<gene>
    <name evidence="4" type="ORF">GA0070620_0546</name>
</gene>
<feature type="transmembrane region" description="Helical" evidence="2">
    <location>
        <begin position="211"/>
        <end position="230"/>
    </location>
</feature>
<feature type="region of interest" description="Disordered" evidence="1">
    <location>
        <begin position="1"/>
        <end position="32"/>
    </location>
</feature>
<dbReference type="AlphaFoldDB" id="A0A1C3MXL8"/>
<dbReference type="Proteomes" id="UP000199393">
    <property type="component" value="Chromosome I"/>
</dbReference>
<dbReference type="Gene3D" id="1.20.144.10">
    <property type="entry name" value="Phosphatidic acid phosphatase type 2/haloperoxidase"/>
    <property type="match status" value="1"/>
</dbReference>
<accession>A0A1C3MXL8</accession>
<keyword evidence="2" id="KW-0472">Membrane</keyword>
<name>A0A1C3MXL8_9ACTN</name>
<dbReference type="STRING" id="307121.GA0070620_0546"/>
<dbReference type="Pfam" id="PF01569">
    <property type="entry name" value="PAP2"/>
    <property type="match status" value="1"/>
</dbReference>